<organism evidence="2 3">
    <name type="scientific">Hallella multisaccharivorax DSM 17128</name>
    <dbReference type="NCBI Taxonomy" id="688246"/>
    <lineage>
        <taxon>Bacteria</taxon>
        <taxon>Pseudomonadati</taxon>
        <taxon>Bacteroidota</taxon>
        <taxon>Bacteroidia</taxon>
        <taxon>Bacteroidales</taxon>
        <taxon>Prevotellaceae</taxon>
        <taxon>Hallella</taxon>
    </lineage>
</organism>
<dbReference type="RefSeq" id="WP_007572299.1">
    <property type="nucleotide sequence ID" value="NZ_BPTS01000001.1"/>
</dbReference>
<keyword evidence="2" id="KW-0449">Lipoprotein</keyword>
<accession>F8N8Y8</accession>
<evidence type="ECO:0000313" key="3">
    <source>
        <dbReference type="Proteomes" id="UP000002772"/>
    </source>
</evidence>
<dbReference type="OrthoDB" id="1082869at2"/>
<evidence type="ECO:0000313" key="2">
    <source>
        <dbReference type="EMBL" id="EGN55633.1"/>
    </source>
</evidence>
<evidence type="ECO:0000256" key="1">
    <source>
        <dbReference type="SAM" id="SignalP"/>
    </source>
</evidence>
<feature type="chain" id="PRO_5003375856" evidence="1">
    <location>
        <begin position="20"/>
        <end position="208"/>
    </location>
</feature>
<dbReference type="Pfam" id="PF16128">
    <property type="entry name" value="DUF4840"/>
    <property type="match status" value="1"/>
</dbReference>
<proteinExistence type="predicted"/>
<gene>
    <name evidence="2" type="ORF">Premu_0143</name>
</gene>
<feature type="signal peptide" evidence="1">
    <location>
        <begin position="1"/>
        <end position="19"/>
    </location>
</feature>
<keyword evidence="3" id="KW-1185">Reference proteome</keyword>
<dbReference type="HOGENOM" id="CLU_105854_0_0_10"/>
<sequence length="208" mass="22813">MRKLRLFSLLLVVSAAAFTLTSCLGDSDDNNKLTPQQTQQCFRAVQGSHHGKLIYVVSNSSSGAPAKKDSVSTSWTITSDSTMTLIRIPAKVIATAVDTTTAEHKEIRDAILKQPDQSMECYIGFVKMNPIQWLINPTGLTYEVAVKGGNHKVQVVFYMNNTYSFGQFTTSTNSMLLQIIAAGAKIDGSFDKSSTPLVRSTPFYFVNK</sequence>
<keyword evidence="1" id="KW-0732">Signal</keyword>
<dbReference type="PROSITE" id="PS51257">
    <property type="entry name" value="PROKAR_LIPOPROTEIN"/>
    <property type="match status" value="1"/>
</dbReference>
<name>F8N8Y8_9BACT</name>
<dbReference type="AlphaFoldDB" id="F8N8Y8"/>
<dbReference type="Proteomes" id="UP000002772">
    <property type="component" value="Unassembled WGS sequence"/>
</dbReference>
<dbReference type="InterPro" id="IPR032293">
    <property type="entry name" value="DUF4840"/>
</dbReference>
<dbReference type="EMBL" id="GL945017">
    <property type="protein sequence ID" value="EGN55633.1"/>
    <property type="molecule type" value="Genomic_DNA"/>
</dbReference>
<protein>
    <submittedName>
        <fullName evidence="2">Putative lipoprotein</fullName>
    </submittedName>
</protein>
<reference evidence="3" key="1">
    <citation type="journal article" date="2011" name="Stand. Genomic Sci.">
        <title>Non-contiguous finished genome sequence of the opportunistic oral pathogen Prevotella multisaccharivorax type strain (PPPA20).</title>
        <authorList>
            <person name="Pati A."/>
            <person name="Gronow S."/>
            <person name="Lu M."/>
            <person name="Lapidus A."/>
            <person name="Nolan M."/>
            <person name="Lucas S."/>
            <person name="Hammon N."/>
            <person name="Deshpande S."/>
            <person name="Cheng J.F."/>
            <person name="Tapia R."/>
            <person name="Han C."/>
            <person name="Goodwin L."/>
            <person name="Pitluck S."/>
            <person name="Liolios K."/>
            <person name="Pagani I."/>
            <person name="Mavromatis K."/>
            <person name="Mikhailova N."/>
            <person name="Huntemann M."/>
            <person name="Chen A."/>
            <person name="Palaniappan K."/>
            <person name="Land M."/>
            <person name="Hauser L."/>
            <person name="Detter J.C."/>
            <person name="Brambilla E.M."/>
            <person name="Rohde M."/>
            <person name="Goker M."/>
            <person name="Woyke T."/>
            <person name="Bristow J."/>
            <person name="Eisen J.A."/>
            <person name="Markowitz V."/>
            <person name="Hugenholtz P."/>
            <person name="Kyrpides N.C."/>
            <person name="Klenk H.P."/>
            <person name="Ivanova N."/>
        </authorList>
    </citation>
    <scope>NUCLEOTIDE SEQUENCE [LARGE SCALE GENOMIC DNA]</scope>
    <source>
        <strain evidence="3">DSM 17128</strain>
    </source>
</reference>